<organism evidence="6 7">
    <name type="scientific">Mola mola</name>
    <name type="common">Ocean sunfish</name>
    <name type="synonym">Tetraodon mola</name>
    <dbReference type="NCBI Taxonomy" id="94237"/>
    <lineage>
        <taxon>Eukaryota</taxon>
        <taxon>Metazoa</taxon>
        <taxon>Chordata</taxon>
        <taxon>Craniata</taxon>
        <taxon>Vertebrata</taxon>
        <taxon>Euteleostomi</taxon>
        <taxon>Actinopterygii</taxon>
        <taxon>Neopterygii</taxon>
        <taxon>Teleostei</taxon>
        <taxon>Neoteleostei</taxon>
        <taxon>Acanthomorphata</taxon>
        <taxon>Eupercaria</taxon>
        <taxon>Tetraodontiformes</taxon>
        <taxon>Molidae</taxon>
        <taxon>Mola</taxon>
    </lineage>
</organism>
<evidence type="ECO:0000259" key="5">
    <source>
        <dbReference type="PROSITE" id="PS51716"/>
    </source>
</evidence>
<evidence type="ECO:0000313" key="7">
    <source>
        <dbReference type="Proteomes" id="UP000261620"/>
    </source>
</evidence>
<evidence type="ECO:0000256" key="3">
    <source>
        <dbReference type="ARBA" id="ARBA00022801"/>
    </source>
</evidence>
<comment type="similarity">
    <text evidence="1">Belongs to the TRAFAC class dynamin-like GTPase superfamily. IRG family.</text>
</comment>
<accession>A0A3Q4BRV9</accession>
<evidence type="ECO:0000256" key="1">
    <source>
        <dbReference type="ARBA" id="ARBA00005429"/>
    </source>
</evidence>
<dbReference type="FunFam" id="3.40.50.300:FF:000541">
    <property type="entry name" value="Immunity related GTPase M"/>
    <property type="match status" value="1"/>
</dbReference>
<dbReference type="GO" id="GO:0016020">
    <property type="term" value="C:membrane"/>
    <property type="evidence" value="ECO:0007669"/>
    <property type="project" value="InterPro"/>
</dbReference>
<dbReference type="GO" id="GO:0016787">
    <property type="term" value="F:hydrolase activity"/>
    <property type="evidence" value="ECO:0007669"/>
    <property type="project" value="UniProtKB-KW"/>
</dbReference>
<dbReference type="InterPro" id="IPR007743">
    <property type="entry name" value="Immunity-related_GTPase-like"/>
</dbReference>
<keyword evidence="2" id="KW-0547">Nucleotide-binding</keyword>
<proteinExistence type="inferred from homology"/>
<dbReference type="PANTHER" id="PTHR32341">
    <property type="entry name" value="INTERFERON-INDUCIBLE GTPASE"/>
    <property type="match status" value="1"/>
</dbReference>
<sequence>ILKQIKGLQLSDSTITRQMEDIGKDIRDQLLEAANTPLNIGITGESGSGKSSFVNAFRGIDHRDERAAPTGCVETTTAVKAYPHPNYANVTLWDLPGIGTTKFPADKYLKHVRFEKFDIFIIISDTCFRENDMTLRRWRRSSTLCAPKLTMIFKLHKEITKKNLHLQKSSNHCLLKEGVKSPQVFLLSNFELQLHYFHHLHETLEKELPAQKRGDAFKAKISIYAFLSAAGAAVPVSGLSVAVDGSLMAGVVREYKAEFGLDGPSLKRLTDSIGVSLKDPMVVISSPLTLNNINVDFILGLLLQSAFIAGLMVAEEGLISFQYLEPW</sequence>
<dbReference type="InterPro" id="IPR051515">
    <property type="entry name" value="IRG"/>
</dbReference>
<dbReference type="SUPFAM" id="SSF52540">
    <property type="entry name" value="P-loop containing nucleoside triphosphate hydrolases"/>
    <property type="match status" value="1"/>
</dbReference>
<dbReference type="PANTHER" id="PTHR32341:SF10">
    <property type="entry name" value="INTERFERON-INDUCIBLE GTPASE 5"/>
    <property type="match status" value="1"/>
</dbReference>
<feature type="domain" description="IRG-type G" evidence="5">
    <location>
        <begin position="36"/>
        <end position="207"/>
    </location>
</feature>
<reference evidence="6" key="1">
    <citation type="submission" date="2025-08" db="UniProtKB">
        <authorList>
            <consortium name="Ensembl"/>
        </authorList>
    </citation>
    <scope>IDENTIFICATION</scope>
</reference>
<dbReference type="GO" id="GO:0005525">
    <property type="term" value="F:GTP binding"/>
    <property type="evidence" value="ECO:0007669"/>
    <property type="project" value="UniProtKB-KW"/>
</dbReference>
<protein>
    <recommendedName>
        <fullName evidence="5">IRG-type G domain-containing protein</fullName>
    </recommendedName>
</protein>
<dbReference type="Proteomes" id="UP000261620">
    <property type="component" value="Unplaced"/>
</dbReference>
<keyword evidence="7" id="KW-1185">Reference proteome</keyword>
<dbReference type="Pfam" id="PF05049">
    <property type="entry name" value="IIGP"/>
    <property type="match status" value="1"/>
</dbReference>
<dbReference type="PROSITE" id="PS51716">
    <property type="entry name" value="G_IRG"/>
    <property type="match status" value="1"/>
</dbReference>
<dbReference type="Gene3D" id="3.40.50.300">
    <property type="entry name" value="P-loop containing nucleotide triphosphate hydrolases"/>
    <property type="match status" value="1"/>
</dbReference>
<evidence type="ECO:0000313" key="6">
    <source>
        <dbReference type="Ensembl" id="ENSMMOP00000023977.1"/>
    </source>
</evidence>
<name>A0A3Q4BRV9_MOLML</name>
<dbReference type="Ensembl" id="ENSMMOT00000024376.1">
    <property type="protein sequence ID" value="ENSMMOP00000023977.1"/>
    <property type="gene ID" value="ENSMMOG00000018247.1"/>
</dbReference>
<evidence type="ECO:0000256" key="4">
    <source>
        <dbReference type="ARBA" id="ARBA00023134"/>
    </source>
</evidence>
<dbReference type="InterPro" id="IPR030385">
    <property type="entry name" value="G_IRG_dom"/>
</dbReference>
<dbReference type="InterPro" id="IPR027417">
    <property type="entry name" value="P-loop_NTPase"/>
</dbReference>
<keyword evidence="3" id="KW-0378">Hydrolase</keyword>
<dbReference type="AlphaFoldDB" id="A0A3Q4BRV9"/>
<keyword evidence="4" id="KW-0342">GTP-binding</keyword>
<evidence type="ECO:0000256" key="2">
    <source>
        <dbReference type="ARBA" id="ARBA00022741"/>
    </source>
</evidence>
<reference evidence="6" key="2">
    <citation type="submission" date="2025-09" db="UniProtKB">
        <authorList>
            <consortium name="Ensembl"/>
        </authorList>
    </citation>
    <scope>IDENTIFICATION</scope>
</reference>